<keyword evidence="3 5" id="KW-1133">Transmembrane helix</keyword>
<dbReference type="NCBIfam" id="TIGR00367">
    <property type="entry name" value="calcium/sodium antiporter"/>
    <property type="match status" value="1"/>
</dbReference>
<feature type="transmembrane region" description="Helical" evidence="5">
    <location>
        <begin position="66"/>
        <end position="89"/>
    </location>
</feature>
<feature type="transmembrane region" description="Helical" evidence="5">
    <location>
        <begin position="37"/>
        <end position="60"/>
    </location>
</feature>
<evidence type="ECO:0000313" key="7">
    <source>
        <dbReference type="EMBL" id="TLG75481.1"/>
    </source>
</evidence>
<evidence type="ECO:0000256" key="2">
    <source>
        <dbReference type="ARBA" id="ARBA00022692"/>
    </source>
</evidence>
<dbReference type="GO" id="GO:0005886">
    <property type="term" value="C:plasma membrane"/>
    <property type="evidence" value="ECO:0007669"/>
    <property type="project" value="TreeGrafter"/>
</dbReference>
<evidence type="ECO:0000313" key="8">
    <source>
        <dbReference type="Proteomes" id="UP000306912"/>
    </source>
</evidence>
<feature type="domain" description="Sodium/calcium exchanger membrane region" evidence="6">
    <location>
        <begin position="3"/>
        <end position="140"/>
    </location>
</feature>
<dbReference type="Proteomes" id="UP000306912">
    <property type="component" value="Unassembled WGS sequence"/>
</dbReference>
<dbReference type="InterPro" id="IPR044880">
    <property type="entry name" value="NCX_ion-bd_dom_sf"/>
</dbReference>
<feature type="transmembrane region" description="Helical" evidence="5">
    <location>
        <begin position="233"/>
        <end position="257"/>
    </location>
</feature>
<evidence type="ECO:0000259" key="6">
    <source>
        <dbReference type="Pfam" id="PF01699"/>
    </source>
</evidence>
<evidence type="ECO:0000256" key="5">
    <source>
        <dbReference type="SAM" id="Phobius"/>
    </source>
</evidence>
<feature type="transmembrane region" description="Helical" evidence="5">
    <location>
        <begin position="263"/>
        <end position="284"/>
    </location>
</feature>
<evidence type="ECO:0000256" key="4">
    <source>
        <dbReference type="ARBA" id="ARBA00023136"/>
    </source>
</evidence>
<feature type="transmembrane region" description="Helical" evidence="5">
    <location>
        <begin position="125"/>
        <end position="146"/>
    </location>
</feature>
<name>A0A5R8QE14_9FIRM</name>
<keyword evidence="4 5" id="KW-0472">Membrane</keyword>
<evidence type="ECO:0000256" key="3">
    <source>
        <dbReference type="ARBA" id="ARBA00022989"/>
    </source>
</evidence>
<evidence type="ECO:0000256" key="1">
    <source>
        <dbReference type="ARBA" id="ARBA00004141"/>
    </source>
</evidence>
<feature type="transmembrane region" description="Helical" evidence="5">
    <location>
        <begin position="296"/>
        <end position="315"/>
    </location>
</feature>
<dbReference type="PANTHER" id="PTHR10846">
    <property type="entry name" value="SODIUM/POTASSIUM/CALCIUM EXCHANGER"/>
    <property type="match status" value="1"/>
</dbReference>
<dbReference type="OrthoDB" id="9794225at2"/>
<dbReference type="GO" id="GO:0005262">
    <property type="term" value="F:calcium channel activity"/>
    <property type="evidence" value="ECO:0007669"/>
    <property type="project" value="TreeGrafter"/>
</dbReference>
<accession>A0A5R8QE14</accession>
<dbReference type="InterPro" id="IPR004481">
    <property type="entry name" value="K/Na/Ca-exchanger"/>
</dbReference>
<feature type="domain" description="Sodium/calcium exchanger membrane region" evidence="6">
    <location>
        <begin position="168"/>
        <end position="309"/>
    </location>
</feature>
<dbReference type="GO" id="GO:0006874">
    <property type="term" value="P:intracellular calcium ion homeostasis"/>
    <property type="evidence" value="ECO:0007669"/>
    <property type="project" value="TreeGrafter"/>
</dbReference>
<dbReference type="Pfam" id="PF01699">
    <property type="entry name" value="Na_Ca_ex"/>
    <property type="match status" value="2"/>
</dbReference>
<dbReference type="AlphaFoldDB" id="A0A5R8QE14"/>
<organism evidence="7 8">
    <name type="scientific">Culicoidibacter larvae</name>
    <dbReference type="NCBI Taxonomy" id="2579976"/>
    <lineage>
        <taxon>Bacteria</taxon>
        <taxon>Bacillati</taxon>
        <taxon>Bacillota</taxon>
        <taxon>Culicoidibacteria</taxon>
        <taxon>Culicoidibacterales</taxon>
        <taxon>Culicoidibacteraceae</taxon>
        <taxon>Culicoidibacter</taxon>
    </lineage>
</organism>
<feature type="transmembrane region" description="Helical" evidence="5">
    <location>
        <begin position="204"/>
        <end position="226"/>
    </location>
</feature>
<comment type="caution">
    <text evidence="7">The sequence shown here is derived from an EMBL/GenBank/DDBJ whole genome shotgun (WGS) entry which is preliminary data.</text>
</comment>
<keyword evidence="2 5" id="KW-0812">Transmembrane</keyword>
<dbReference type="Gene3D" id="1.20.1420.30">
    <property type="entry name" value="NCX, central ion-binding region"/>
    <property type="match status" value="1"/>
</dbReference>
<keyword evidence="8" id="KW-1185">Reference proteome</keyword>
<dbReference type="InterPro" id="IPR004837">
    <property type="entry name" value="NaCa_Exmemb"/>
</dbReference>
<protein>
    <submittedName>
        <fullName evidence="7">Calcium/sodium antiporter</fullName>
    </submittedName>
</protein>
<dbReference type="RefSeq" id="WP_138190688.1">
    <property type="nucleotide sequence ID" value="NZ_VBWP01000003.1"/>
</dbReference>
<sequence>MQFVLLLIGLVSIIKSADILIESTIKIGKRYQIPSIILGIIIIAFGTSLPEFIVGLFSGINGTNALALGDVMGSSIVNICIVIGIAALIRPFDISINLLKKDLLIFLFICILLSGLVLIDGELSRIDGIILIALFIFYMCSIFRLSNNDASDSINVNNQKGDYVNPVWLWGALLLSLIGMIIGGNFVVTSSEYIASSFGISEDILGFTIIALATSLPEILTGIAAVRKKQPELLIGNCIGSNIFNMLLVLGTTTIINPIQVNAMFSIDMLALIFVSIMLMIVIYKSARISRISGGTFILCYLGLILYKIVFVLQLSL</sequence>
<dbReference type="InParanoid" id="A0A5R8QE14"/>
<feature type="transmembrane region" description="Helical" evidence="5">
    <location>
        <begin position="101"/>
        <end position="119"/>
    </location>
</feature>
<gene>
    <name evidence="7" type="ORF">FEZ08_05400</name>
</gene>
<dbReference type="GO" id="GO:0008273">
    <property type="term" value="F:calcium, potassium:sodium antiporter activity"/>
    <property type="evidence" value="ECO:0007669"/>
    <property type="project" value="TreeGrafter"/>
</dbReference>
<proteinExistence type="predicted"/>
<dbReference type="FunCoup" id="A0A5R8QE14">
    <property type="interactions" value="93"/>
</dbReference>
<dbReference type="EMBL" id="VBWP01000003">
    <property type="protein sequence ID" value="TLG75481.1"/>
    <property type="molecule type" value="Genomic_DNA"/>
</dbReference>
<reference evidence="7 8" key="1">
    <citation type="submission" date="2019-05" db="EMBL/GenBank/DDBJ databases">
        <title>Culicoidintestinum kansasii gen. nov., sp. nov. from the gastrointestinal tract of the biting midge, Culicoides sonorensis.</title>
        <authorList>
            <person name="Neupane S."/>
            <person name="Ghosh A."/>
            <person name="Gunther S."/>
            <person name="Martin K."/>
            <person name="Zurek L."/>
        </authorList>
    </citation>
    <scope>NUCLEOTIDE SEQUENCE [LARGE SCALE GENOMIC DNA]</scope>
    <source>
        <strain evidence="7 8">CS-1</strain>
    </source>
</reference>
<dbReference type="PANTHER" id="PTHR10846:SF8">
    <property type="entry name" value="INNER MEMBRANE PROTEIN YRBG"/>
    <property type="match status" value="1"/>
</dbReference>
<comment type="subcellular location">
    <subcellularLocation>
        <location evidence="1">Membrane</location>
        <topology evidence="1">Multi-pass membrane protein</topology>
    </subcellularLocation>
</comment>
<feature type="transmembrane region" description="Helical" evidence="5">
    <location>
        <begin position="167"/>
        <end position="188"/>
    </location>
</feature>